<comment type="caution">
    <text evidence="2">The sequence shown here is derived from an EMBL/GenBank/DDBJ whole genome shotgun (WGS) entry which is preliminary data.</text>
</comment>
<proteinExistence type="predicted"/>
<dbReference type="HOGENOM" id="CLU_048300_0_0_1"/>
<accession>W9YEJ3</accession>
<dbReference type="RefSeq" id="XP_007735312.1">
    <property type="nucleotide sequence ID" value="XM_007737122.1"/>
</dbReference>
<dbReference type="OrthoDB" id="5417695at2759"/>
<dbReference type="GeneID" id="19171112"/>
<gene>
    <name evidence="2" type="ORF">A1O3_07008</name>
</gene>
<sequence>MAGPRAPDSNSPGAVREPEQRDVGFQPQHIRRFEILKSTALGLVYPQNLQLEVVDVGVDVGGSSAFISTSTLSAPAPRLITSQLKWWKVLAMLPPSFAIYQSHPDLDLGYQDQYHKQQHEQYQQQHASEITRLQCNESFNPYPLAQIKYRGWEGISHLDIDMTVFNLTPAMHFDRTLHSSLDDQSDTDSDTDMRTRLTIRRVGAKRQYCMTCASRPSTHSGSRYTWRSRPKREILALPGVDDGHAAANGNLCLEDADGHIVAVYKQRRDYRVLGALTIFSQSHPRSRVHHSNSADEDSCRGETVAVADEHDPVAVAPDEHAPVVVAPAVTVVAVVASCLAIVLYERIGCLGLFGD</sequence>
<dbReference type="AlphaFoldDB" id="W9YEJ3"/>
<evidence type="ECO:0000313" key="3">
    <source>
        <dbReference type="Proteomes" id="UP000019478"/>
    </source>
</evidence>
<name>W9YEJ3_9EURO</name>
<dbReference type="Proteomes" id="UP000019478">
    <property type="component" value="Unassembled WGS sequence"/>
</dbReference>
<protein>
    <submittedName>
        <fullName evidence="2">Uncharacterized protein</fullName>
    </submittedName>
</protein>
<evidence type="ECO:0000313" key="2">
    <source>
        <dbReference type="EMBL" id="EXJ80724.1"/>
    </source>
</evidence>
<feature type="region of interest" description="Disordered" evidence="1">
    <location>
        <begin position="1"/>
        <end position="23"/>
    </location>
</feature>
<organism evidence="2 3">
    <name type="scientific">Capronia epimyces CBS 606.96</name>
    <dbReference type="NCBI Taxonomy" id="1182542"/>
    <lineage>
        <taxon>Eukaryota</taxon>
        <taxon>Fungi</taxon>
        <taxon>Dikarya</taxon>
        <taxon>Ascomycota</taxon>
        <taxon>Pezizomycotina</taxon>
        <taxon>Eurotiomycetes</taxon>
        <taxon>Chaetothyriomycetidae</taxon>
        <taxon>Chaetothyriales</taxon>
        <taxon>Herpotrichiellaceae</taxon>
        <taxon>Capronia</taxon>
    </lineage>
</organism>
<evidence type="ECO:0000256" key="1">
    <source>
        <dbReference type="SAM" id="MobiDB-lite"/>
    </source>
</evidence>
<reference evidence="2 3" key="1">
    <citation type="submission" date="2013-03" db="EMBL/GenBank/DDBJ databases">
        <title>The Genome Sequence of Capronia epimyces CBS 606.96.</title>
        <authorList>
            <consortium name="The Broad Institute Genomics Platform"/>
            <person name="Cuomo C."/>
            <person name="de Hoog S."/>
            <person name="Gorbushina A."/>
            <person name="Walker B."/>
            <person name="Young S.K."/>
            <person name="Zeng Q."/>
            <person name="Gargeya S."/>
            <person name="Fitzgerald M."/>
            <person name="Haas B."/>
            <person name="Abouelleil A."/>
            <person name="Allen A.W."/>
            <person name="Alvarado L."/>
            <person name="Arachchi H.M."/>
            <person name="Berlin A.M."/>
            <person name="Chapman S.B."/>
            <person name="Gainer-Dewar J."/>
            <person name="Goldberg J."/>
            <person name="Griggs A."/>
            <person name="Gujja S."/>
            <person name="Hansen M."/>
            <person name="Howarth C."/>
            <person name="Imamovic A."/>
            <person name="Ireland A."/>
            <person name="Larimer J."/>
            <person name="McCowan C."/>
            <person name="Murphy C."/>
            <person name="Pearson M."/>
            <person name="Poon T.W."/>
            <person name="Priest M."/>
            <person name="Roberts A."/>
            <person name="Saif S."/>
            <person name="Shea T."/>
            <person name="Sisk P."/>
            <person name="Sykes S."/>
            <person name="Wortman J."/>
            <person name="Nusbaum C."/>
            <person name="Birren B."/>
        </authorList>
    </citation>
    <scope>NUCLEOTIDE SEQUENCE [LARGE SCALE GENOMIC DNA]</scope>
    <source>
        <strain evidence="2 3">CBS 606.96</strain>
    </source>
</reference>
<dbReference type="EMBL" id="AMGY01000006">
    <property type="protein sequence ID" value="EXJ80724.1"/>
    <property type="molecule type" value="Genomic_DNA"/>
</dbReference>
<keyword evidence="3" id="KW-1185">Reference proteome</keyword>